<dbReference type="Gramene" id="Psat06G0267800-T1">
    <property type="protein sequence ID" value="KAI5396558.1"/>
    <property type="gene ID" value="KIW84_062678"/>
</dbReference>
<dbReference type="GO" id="GO:0043565">
    <property type="term" value="F:sequence-specific DNA binding"/>
    <property type="evidence" value="ECO:0007669"/>
    <property type="project" value="EnsemblPlants"/>
</dbReference>
<dbReference type="PANTHER" id="PTHR43116">
    <property type="entry name" value="PEPTIDE CHAIN RELEASE FACTOR 2"/>
    <property type="match status" value="1"/>
</dbReference>
<accession>A0A9D4W7W6</accession>
<dbReference type="SMART" id="SM00937">
    <property type="entry name" value="PCRF"/>
    <property type="match status" value="1"/>
</dbReference>
<dbReference type="GO" id="GO:0009570">
    <property type="term" value="C:chloroplast stroma"/>
    <property type="evidence" value="ECO:0007669"/>
    <property type="project" value="EnsemblPlants"/>
</dbReference>
<dbReference type="InterPro" id="IPR045853">
    <property type="entry name" value="Pep_chain_release_fac_I_sf"/>
</dbReference>
<proteinExistence type="inferred from homology"/>
<dbReference type="GO" id="GO:0003747">
    <property type="term" value="F:translation release factor activity"/>
    <property type="evidence" value="ECO:0007669"/>
    <property type="project" value="InterPro"/>
</dbReference>
<dbReference type="PANTHER" id="PTHR43116:SF4">
    <property type="entry name" value="PEPTIDE CHAIN RELEASE FACTOR PRFB3, CHLOROPLASTIC"/>
    <property type="match status" value="1"/>
</dbReference>
<comment type="caution">
    <text evidence="3">The sequence shown here is derived from an EMBL/GenBank/DDBJ whole genome shotgun (WGS) entry which is preliminary data.</text>
</comment>
<dbReference type="Pfam" id="PF00472">
    <property type="entry name" value="RF-1"/>
    <property type="match status" value="1"/>
</dbReference>
<feature type="domain" description="Peptide chain release factor" evidence="2">
    <location>
        <begin position="133"/>
        <end position="251"/>
    </location>
</feature>
<comment type="similarity">
    <text evidence="1">Belongs to the prokaryotic/mitochondrial release factor family.</text>
</comment>
<dbReference type="InterPro" id="IPR000352">
    <property type="entry name" value="Pep_chain_release_fac_I"/>
</dbReference>
<dbReference type="OrthoDB" id="2019491at2759"/>
<dbReference type="Gramene" id="PSAT_LOCUS26376_t1">
    <property type="protein sequence ID" value="CAL5207615.1"/>
    <property type="gene ID" value="PSAT_LOCUS26376"/>
</dbReference>
<evidence type="ECO:0000256" key="1">
    <source>
        <dbReference type="ARBA" id="ARBA00010835"/>
    </source>
</evidence>
<evidence type="ECO:0000313" key="4">
    <source>
        <dbReference type="Proteomes" id="UP001058974"/>
    </source>
</evidence>
<dbReference type="SUPFAM" id="SSF75620">
    <property type="entry name" value="Release factor"/>
    <property type="match status" value="1"/>
</dbReference>
<dbReference type="GO" id="GO:0043488">
    <property type="term" value="P:regulation of mRNA stability"/>
    <property type="evidence" value="ECO:0007669"/>
    <property type="project" value="EnsemblPlants"/>
</dbReference>
<evidence type="ECO:0000259" key="2">
    <source>
        <dbReference type="SMART" id="SM00937"/>
    </source>
</evidence>
<dbReference type="InterPro" id="IPR005139">
    <property type="entry name" value="PCRF"/>
</dbReference>
<evidence type="ECO:0000313" key="3">
    <source>
        <dbReference type="EMBL" id="KAI5396558.1"/>
    </source>
</evidence>
<dbReference type="Proteomes" id="UP001058974">
    <property type="component" value="Chromosome 6"/>
</dbReference>
<keyword evidence="4" id="KW-1185">Reference proteome</keyword>
<name>A0A9D4W7W6_PEA</name>
<dbReference type="Pfam" id="PF03462">
    <property type="entry name" value="PCRF"/>
    <property type="match status" value="1"/>
</dbReference>
<gene>
    <name evidence="3" type="ORF">KIW84_062678</name>
</gene>
<organism evidence="3 4">
    <name type="scientific">Pisum sativum</name>
    <name type="common">Garden pea</name>
    <name type="synonym">Lathyrus oleraceus</name>
    <dbReference type="NCBI Taxonomy" id="3888"/>
    <lineage>
        <taxon>Eukaryota</taxon>
        <taxon>Viridiplantae</taxon>
        <taxon>Streptophyta</taxon>
        <taxon>Embryophyta</taxon>
        <taxon>Tracheophyta</taxon>
        <taxon>Spermatophyta</taxon>
        <taxon>Magnoliopsida</taxon>
        <taxon>eudicotyledons</taxon>
        <taxon>Gunneridae</taxon>
        <taxon>Pentapetalae</taxon>
        <taxon>rosids</taxon>
        <taxon>fabids</taxon>
        <taxon>Fabales</taxon>
        <taxon>Fabaceae</taxon>
        <taxon>Papilionoideae</taxon>
        <taxon>50 kb inversion clade</taxon>
        <taxon>NPAAA clade</taxon>
        <taxon>Hologalegina</taxon>
        <taxon>IRL clade</taxon>
        <taxon>Fabeae</taxon>
        <taxon>Lathyrus</taxon>
    </lineage>
</organism>
<protein>
    <recommendedName>
        <fullName evidence="2">Peptide chain release factor domain-containing protein</fullName>
    </recommendedName>
</protein>
<sequence>MATMVSKTAHHVVSSFGSKGHSSLARNNNPHLGLFLCSFKIRACHSINSNNNDIYKQVGLFSLRRKIEDAVIRAEMYASTALEMEEASWIKQEEMMRDSDLWDDPTKSNDILVKLANSAKVVDSLKDLRYKVEEAQLIKQLTEMNAIGYGLYKQAYDAAVDVGNILDQYEISKLLKGPFDMAGACLVIKAGPAGIYPKPWAEQLLQMYLGWAKRQGYEGRVVDRYQIKNEGIDSATIEFEFECAYGHLLGEKGVHHLIRGYPNESSQLETSSATVDVIPLFLENARDFEIDSADLIISSPSTHGKQKKQIECTVCIQHVPTGICVQSSGERSRFANKMKALNRLKAKLEVIAIEQGVDSINSIVKNKILNMWEEETRRYVSHPYKLVHDVKTGIEMTDLNTVLDGNIEPFVAAHINTRE</sequence>
<dbReference type="EMBL" id="JAMSHJ010000006">
    <property type="protein sequence ID" value="KAI5396558.1"/>
    <property type="molecule type" value="Genomic_DNA"/>
</dbReference>
<dbReference type="AlphaFoldDB" id="A0A9D4W7W6"/>
<dbReference type="GO" id="GO:0009658">
    <property type="term" value="P:chloroplast organization"/>
    <property type="evidence" value="ECO:0007669"/>
    <property type="project" value="EnsemblPlants"/>
</dbReference>
<dbReference type="Gene3D" id="3.30.70.1660">
    <property type="match status" value="1"/>
</dbReference>
<dbReference type="GO" id="GO:0003730">
    <property type="term" value="F:mRNA 3'-UTR binding"/>
    <property type="evidence" value="ECO:0007669"/>
    <property type="project" value="EnsemblPlants"/>
</dbReference>
<dbReference type="Gene3D" id="3.30.160.20">
    <property type="match status" value="1"/>
</dbReference>
<reference evidence="3 4" key="1">
    <citation type="journal article" date="2022" name="Nat. Genet.">
        <title>Improved pea reference genome and pan-genome highlight genomic features and evolutionary characteristics.</title>
        <authorList>
            <person name="Yang T."/>
            <person name="Liu R."/>
            <person name="Luo Y."/>
            <person name="Hu S."/>
            <person name="Wang D."/>
            <person name="Wang C."/>
            <person name="Pandey M.K."/>
            <person name="Ge S."/>
            <person name="Xu Q."/>
            <person name="Li N."/>
            <person name="Li G."/>
            <person name="Huang Y."/>
            <person name="Saxena R.K."/>
            <person name="Ji Y."/>
            <person name="Li M."/>
            <person name="Yan X."/>
            <person name="He Y."/>
            <person name="Liu Y."/>
            <person name="Wang X."/>
            <person name="Xiang C."/>
            <person name="Varshney R.K."/>
            <person name="Ding H."/>
            <person name="Gao S."/>
            <person name="Zong X."/>
        </authorList>
    </citation>
    <scope>NUCLEOTIDE SEQUENCE [LARGE SCALE GENOMIC DNA]</scope>
    <source>
        <strain evidence="3 4">cv. Zhongwan 6</strain>
    </source>
</reference>